<feature type="transmembrane region" description="Helical" evidence="1">
    <location>
        <begin position="52"/>
        <end position="70"/>
    </location>
</feature>
<dbReference type="OrthoDB" id="166803at2759"/>
<dbReference type="GO" id="GO:0051480">
    <property type="term" value="P:regulation of cytosolic calcium ion concentration"/>
    <property type="evidence" value="ECO:0007669"/>
    <property type="project" value="TreeGrafter"/>
</dbReference>
<accession>A0A7I8V521</accession>
<organism evidence="3 4">
    <name type="scientific">Dimorphilus gyrociliatus</name>
    <dbReference type="NCBI Taxonomy" id="2664684"/>
    <lineage>
        <taxon>Eukaryota</taxon>
        <taxon>Metazoa</taxon>
        <taxon>Spiralia</taxon>
        <taxon>Lophotrochozoa</taxon>
        <taxon>Annelida</taxon>
        <taxon>Polychaeta</taxon>
        <taxon>Polychaeta incertae sedis</taxon>
        <taxon>Dinophilidae</taxon>
        <taxon>Dimorphilus</taxon>
    </lineage>
</organism>
<dbReference type="InterPro" id="IPR053069">
    <property type="entry name" value="TVP38/TMEM64"/>
</dbReference>
<sequence>MSKLLTNNLQSLVKIVESGQGTKVIFLARLTPIPFGLQNAVFAISNIGTVRYLIASILGLLPTQVLNAYIGSTLRSMEEVVSDKSQNITGYLVFIIQLLVTLLLLAYIIRKAKQEFNKALDVDVESPSPASLSEPVSPANVLSKPFFNKAL</sequence>
<dbReference type="InterPro" id="IPR032816">
    <property type="entry name" value="VTT_dom"/>
</dbReference>
<protein>
    <submittedName>
        <fullName evidence="3">DgyrCDS164</fullName>
    </submittedName>
</protein>
<dbReference type="EMBL" id="CAJFCJ010000001">
    <property type="protein sequence ID" value="CAD5110799.1"/>
    <property type="molecule type" value="Genomic_DNA"/>
</dbReference>
<feature type="domain" description="VTT" evidence="2">
    <location>
        <begin position="20"/>
        <end position="72"/>
    </location>
</feature>
<dbReference type="PANTHER" id="PTHR46593">
    <property type="entry name" value="TRANSMEMBRANE PROTEIN 64"/>
    <property type="match status" value="1"/>
</dbReference>
<dbReference type="AlphaFoldDB" id="A0A7I8V521"/>
<keyword evidence="1" id="KW-0812">Transmembrane</keyword>
<dbReference type="Pfam" id="PF09335">
    <property type="entry name" value="VTT_dom"/>
    <property type="match status" value="1"/>
</dbReference>
<name>A0A7I8V521_9ANNE</name>
<comment type="caution">
    <text evidence="3">The sequence shown here is derived from an EMBL/GenBank/DDBJ whole genome shotgun (WGS) entry which is preliminary data.</text>
</comment>
<evidence type="ECO:0000256" key="1">
    <source>
        <dbReference type="SAM" id="Phobius"/>
    </source>
</evidence>
<feature type="transmembrane region" description="Helical" evidence="1">
    <location>
        <begin position="90"/>
        <end position="109"/>
    </location>
</feature>
<dbReference type="Proteomes" id="UP000549394">
    <property type="component" value="Unassembled WGS sequence"/>
</dbReference>
<dbReference type="PANTHER" id="PTHR46593:SF1">
    <property type="entry name" value="TRANSMEMBRANE PROTEIN 64"/>
    <property type="match status" value="1"/>
</dbReference>
<gene>
    <name evidence="3" type="ORF">DGYR_LOCUS160</name>
</gene>
<evidence type="ECO:0000313" key="3">
    <source>
        <dbReference type="EMBL" id="CAD5110799.1"/>
    </source>
</evidence>
<keyword evidence="1" id="KW-1133">Transmembrane helix</keyword>
<evidence type="ECO:0000259" key="2">
    <source>
        <dbReference type="Pfam" id="PF09335"/>
    </source>
</evidence>
<evidence type="ECO:0000313" key="4">
    <source>
        <dbReference type="Proteomes" id="UP000549394"/>
    </source>
</evidence>
<reference evidence="3 4" key="1">
    <citation type="submission" date="2020-08" db="EMBL/GenBank/DDBJ databases">
        <authorList>
            <person name="Hejnol A."/>
        </authorList>
    </citation>
    <scope>NUCLEOTIDE SEQUENCE [LARGE SCALE GENOMIC DNA]</scope>
</reference>
<proteinExistence type="predicted"/>
<dbReference type="GO" id="GO:0005783">
    <property type="term" value="C:endoplasmic reticulum"/>
    <property type="evidence" value="ECO:0007669"/>
    <property type="project" value="TreeGrafter"/>
</dbReference>
<keyword evidence="1" id="KW-0472">Membrane</keyword>
<keyword evidence="4" id="KW-1185">Reference proteome</keyword>